<reference evidence="2" key="2">
    <citation type="submission" date="2021-09" db="EMBL/GenBank/DDBJ databases">
        <authorList>
            <person name="Jia N."/>
            <person name="Wang J."/>
            <person name="Shi W."/>
            <person name="Du L."/>
            <person name="Sun Y."/>
            <person name="Zhan W."/>
            <person name="Jiang J."/>
            <person name="Wang Q."/>
            <person name="Zhang B."/>
            <person name="Ji P."/>
            <person name="Sakyi L.B."/>
            <person name="Cui X."/>
            <person name="Yuan T."/>
            <person name="Jiang B."/>
            <person name="Yang W."/>
            <person name="Lam T.T.-Y."/>
            <person name="Chang Q."/>
            <person name="Ding S."/>
            <person name="Wang X."/>
            <person name="Zhu J."/>
            <person name="Ruan X."/>
            <person name="Zhao L."/>
            <person name="Wei J."/>
            <person name="Que T."/>
            <person name="Du C."/>
            <person name="Cheng J."/>
            <person name="Dai P."/>
            <person name="Han X."/>
            <person name="Huang E."/>
            <person name="Gao Y."/>
            <person name="Liu J."/>
            <person name="Shao H."/>
            <person name="Ye R."/>
            <person name="Li L."/>
            <person name="Wei W."/>
            <person name="Wang X."/>
            <person name="Wang C."/>
            <person name="Huo Q."/>
            <person name="Li W."/>
            <person name="Guo W."/>
            <person name="Chen H."/>
            <person name="Chen S."/>
            <person name="Zhou L."/>
            <person name="Zhou L."/>
            <person name="Ni X."/>
            <person name="Tian J."/>
            <person name="Zhou Y."/>
            <person name="Sheng Y."/>
            <person name="Liu T."/>
            <person name="Pan Y."/>
            <person name="Xia L."/>
            <person name="Li J."/>
            <person name="Zhao F."/>
            <person name="Cao W."/>
        </authorList>
    </citation>
    <scope>NUCLEOTIDE SEQUENCE</scope>
    <source>
        <strain evidence="2">Rmic-2018</strain>
        <tissue evidence="2">Larvae</tissue>
    </source>
</reference>
<evidence type="ECO:0000256" key="1">
    <source>
        <dbReference type="SAM" id="Phobius"/>
    </source>
</evidence>
<comment type="caution">
    <text evidence="2">The sequence shown here is derived from an EMBL/GenBank/DDBJ whole genome shotgun (WGS) entry which is preliminary data.</text>
</comment>
<keyword evidence="1" id="KW-0812">Transmembrane</keyword>
<gene>
    <name evidence="2" type="ORF">HPB51_024790</name>
</gene>
<keyword evidence="1" id="KW-0472">Membrane</keyword>
<keyword evidence="1" id="KW-1133">Transmembrane helix</keyword>
<reference evidence="2" key="1">
    <citation type="journal article" date="2020" name="Cell">
        <title>Large-Scale Comparative Analyses of Tick Genomes Elucidate Their Genetic Diversity and Vector Capacities.</title>
        <authorList>
            <consortium name="Tick Genome and Microbiome Consortium (TIGMIC)"/>
            <person name="Jia N."/>
            <person name="Wang J."/>
            <person name="Shi W."/>
            <person name="Du L."/>
            <person name="Sun Y."/>
            <person name="Zhan W."/>
            <person name="Jiang J.F."/>
            <person name="Wang Q."/>
            <person name="Zhang B."/>
            <person name="Ji P."/>
            <person name="Bell-Sakyi L."/>
            <person name="Cui X.M."/>
            <person name="Yuan T.T."/>
            <person name="Jiang B.G."/>
            <person name="Yang W.F."/>
            <person name="Lam T.T."/>
            <person name="Chang Q.C."/>
            <person name="Ding S.J."/>
            <person name="Wang X.J."/>
            <person name="Zhu J.G."/>
            <person name="Ruan X.D."/>
            <person name="Zhao L."/>
            <person name="Wei J.T."/>
            <person name="Ye R.Z."/>
            <person name="Que T.C."/>
            <person name="Du C.H."/>
            <person name="Zhou Y.H."/>
            <person name="Cheng J.X."/>
            <person name="Dai P.F."/>
            <person name="Guo W.B."/>
            <person name="Han X.H."/>
            <person name="Huang E.J."/>
            <person name="Li L.F."/>
            <person name="Wei W."/>
            <person name="Gao Y.C."/>
            <person name="Liu J.Z."/>
            <person name="Shao H.Z."/>
            <person name="Wang X."/>
            <person name="Wang C.C."/>
            <person name="Yang T.C."/>
            <person name="Huo Q.B."/>
            <person name="Li W."/>
            <person name="Chen H.Y."/>
            <person name="Chen S.E."/>
            <person name="Zhou L.G."/>
            <person name="Ni X.B."/>
            <person name="Tian J.H."/>
            <person name="Sheng Y."/>
            <person name="Liu T."/>
            <person name="Pan Y.S."/>
            <person name="Xia L.Y."/>
            <person name="Li J."/>
            <person name="Zhao F."/>
            <person name="Cao W.C."/>
        </authorList>
    </citation>
    <scope>NUCLEOTIDE SEQUENCE</scope>
    <source>
        <strain evidence="2">Rmic-2018</strain>
    </source>
</reference>
<dbReference type="Proteomes" id="UP000821866">
    <property type="component" value="Chromosome 8"/>
</dbReference>
<feature type="transmembrane region" description="Helical" evidence="1">
    <location>
        <begin position="31"/>
        <end position="56"/>
    </location>
</feature>
<name>A0A9J6DD64_RHIMP</name>
<organism evidence="2 3">
    <name type="scientific">Rhipicephalus microplus</name>
    <name type="common">Cattle tick</name>
    <name type="synonym">Boophilus microplus</name>
    <dbReference type="NCBI Taxonomy" id="6941"/>
    <lineage>
        <taxon>Eukaryota</taxon>
        <taxon>Metazoa</taxon>
        <taxon>Ecdysozoa</taxon>
        <taxon>Arthropoda</taxon>
        <taxon>Chelicerata</taxon>
        <taxon>Arachnida</taxon>
        <taxon>Acari</taxon>
        <taxon>Parasitiformes</taxon>
        <taxon>Ixodida</taxon>
        <taxon>Ixodoidea</taxon>
        <taxon>Ixodidae</taxon>
        <taxon>Rhipicephalinae</taxon>
        <taxon>Rhipicephalus</taxon>
        <taxon>Boophilus</taxon>
    </lineage>
</organism>
<evidence type="ECO:0000313" key="3">
    <source>
        <dbReference type="Proteomes" id="UP000821866"/>
    </source>
</evidence>
<keyword evidence="3" id="KW-1185">Reference proteome</keyword>
<accession>A0A9J6DD64</accession>
<proteinExistence type="predicted"/>
<dbReference type="EMBL" id="JABSTU010000010">
    <property type="protein sequence ID" value="KAH8020108.1"/>
    <property type="molecule type" value="Genomic_DNA"/>
</dbReference>
<dbReference type="AlphaFoldDB" id="A0A9J6DD64"/>
<dbReference type="Gene3D" id="1.20.58.80">
    <property type="entry name" value="Phosphotransferase system, lactose/cellobiose-type IIA subunit"/>
    <property type="match status" value="1"/>
</dbReference>
<protein>
    <submittedName>
        <fullName evidence="2">Uncharacterized protein</fullName>
    </submittedName>
</protein>
<evidence type="ECO:0000313" key="2">
    <source>
        <dbReference type="EMBL" id="KAH8020108.1"/>
    </source>
</evidence>
<sequence length="139" mass="15233">MTTPATAPGVSPEAGAETRRQGTLTSLGSCAFYPVLLVWRLLKMVGTSAFAVYVFCGGRRAYHGIPQAVSAGSLGSIPGSSVEPDPSAFIRQTRHQKRASRYISKALKWDEGNEESVENPHFKELTIDLYCRGMEELRR</sequence>